<dbReference type="PROSITE" id="PS01124">
    <property type="entry name" value="HTH_ARAC_FAMILY_2"/>
    <property type="match status" value="1"/>
</dbReference>
<dbReference type="PRINTS" id="PR00032">
    <property type="entry name" value="HTHARAC"/>
</dbReference>
<dbReference type="EMBL" id="JAGMWN010000002">
    <property type="protein sequence ID" value="MBP5856385.1"/>
    <property type="molecule type" value="Genomic_DNA"/>
</dbReference>
<keyword evidence="3" id="KW-0804">Transcription</keyword>
<reference evidence="5" key="1">
    <citation type="submission" date="2021-04" db="EMBL/GenBank/DDBJ databases">
        <authorList>
            <person name="Zhang D.-C."/>
        </authorList>
    </citation>
    <scope>NUCLEOTIDE SEQUENCE</scope>
    <source>
        <strain evidence="5">CGMCC 1.15697</strain>
    </source>
</reference>
<keyword evidence="1" id="KW-0805">Transcription regulation</keyword>
<dbReference type="RefSeq" id="WP_210680964.1">
    <property type="nucleotide sequence ID" value="NZ_JAGMWN010000002.1"/>
</dbReference>
<dbReference type="Pfam" id="PF12833">
    <property type="entry name" value="HTH_18"/>
    <property type="match status" value="1"/>
</dbReference>
<dbReference type="SMART" id="SM00342">
    <property type="entry name" value="HTH_ARAC"/>
    <property type="match status" value="1"/>
</dbReference>
<evidence type="ECO:0000256" key="2">
    <source>
        <dbReference type="ARBA" id="ARBA00023125"/>
    </source>
</evidence>
<evidence type="ECO:0000313" key="5">
    <source>
        <dbReference type="EMBL" id="MBP5856385.1"/>
    </source>
</evidence>
<evidence type="ECO:0000256" key="3">
    <source>
        <dbReference type="ARBA" id="ARBA00023163"/>
    </source>
</evidence>
<dbReference type="InterPro" id="IPR009057">
    <property type="entry name" value="Homeodomain-like_sf"/>
</dbReference>
<evidence type="ECO:0000313" key="6">
    <source>
        <dbReference type="Proteomes" id="UP000672602"/>
    </source>
</evidence>
<evidence type="ECO:0000259" key="4">
    <source>
        <dbReference type="PROSITE" id="PS01124"/>
    </source>
</evidence>
<evidence type="ECO:0000256" key="1">
    <source>
        <dbReference type="ARBA" id="ARBA00023015"/>
    </source>
</evidence>
<dbReference type="Gene3D" id="1.10.10.60">
    <property type="entry name" value="Homeodomain-like"/>
    <property type="match status" value="2"/>
</dbReference>
<dbReference type="PANTHER" id="PTHR46796">
    <property type="entry name" value="HTH-TYPE TRANSCRIPTIONAL ACTIVATOR RHAS-RELATED"/>
    <property type="match status" value="1"/>
</dbReference>
<dbReference type="Proteomes" id="UP000672602">
    <property type="component" value="Unassembled WGS sequence"/>
</dbReference>
<name>A0A8J7RXJ5_9PROT</name>
<comment type="caution">
    <text evidence="5">The sequence shown here is derived from an EMBL/GenBank/DDBJ whole genome shotgun (WGS) entry which is preliminary data.</text>
</comment>
<proteinExistence type="predicted"/>
<dbReference type="GO" id="GO:0003700">
    <property type="term" value="F:DNA-binding transcription factor activity"/>
    <property type="evidence" value="ECO:0007669"/>
    <property type="project" value="InterPro"/>
</dbReference>
<dbReference type="InterPro" id="IPR020449">
    <property type="entry name" value="Tscrpt_reg_AraC-type_HTH"/>
</dbReference>
<sequence length="317" mass="34313">MTSVKNDFQGRFARAVLFRAAHGEPPRILPYFRMVMRVAGAPVRFRLGGGMAGGDMVDLGADEVLLIDPWTPHARDPLAENTAATLLVLEMEPSWAGAPPALPVTEAPARVAREVLAPLGPETRSARDALVRSMRRDANRIPGLSRSPADAWAVEEPLCALVNSILARCLDPVEGGARSLPAGVRPIDHRIWRAIELMRRTICKEPGVDAIAVAAGLSRSRFFEQFRACCGVTPRFYADMLMIEEAARRLTEGEGSIAEISDALGFSAQSHFTRFFRHKTGASPSLFRRATRGYSTRARLSLVASGVDGGADRLAGA</sequence>
<feature type="domain" description="HTH araC/xylS-type" evidence="4">
    <location>
        <begin position="192"/>
        <end position="290"/>
    </location>
</feature>
<gene>
    <name evidence="5" type="ORF">KAJ83_05160</name>
</gene>
<dbReference type="InterPro" id="IPR050204">
    <property type="entry name" value="AraC_XylS_family_regulators"/>
</dbReference>
<dbReference type="PANTHER" id="PTHR46796:SF2">
    <property type="entry name" value="TRANSCRIPTIONAL REGULATORY PROTEIN"/>
    <property type="match status" value="1"/>
</dbReference>
<accession>A0A8J7RXJ5</accession>
<dbReference type="SUPFAM" id="SSF46689">
    <property type="entry name" value="Homeodomain-like"/>
    <property type="match status" value="2"/>
</dbReference>
<organism evidence="5 6">
    <name type="scientific">Marivibrio halodurans</name>
    <dbReference type="NCBI Taxonomy" id="2039722"/>
    <lineage>
        <taxon>Bacteria</taxon>
        <taxon>Pseudomonadati</taxon>
        <taxon>Pseudomonadota</taxon>
        <taxon>Alphaproteobacteria</taxon>
        <taxon>Rhodospirillales</taxon>
        <taxon>Rhodospirillaceae</taxon>
        <taxon>Marivibrio</taxon>
    </lineage>
</organism>
<protein>
    <submittedName>
        <fullName evidence="5">Helix-turn-helix transcriptional regulator</fullName>
    </submittedName>
</protein>
<keyword evidence="2" id="KW-0238">DNA-binding</keyword>
<keyword evidence="6" id="KW-1185">Reference proteome</keyword>
<dbReference type="InterPro" id="IPR018060">
    <property type="entry name" value="HTH_AraC"/>
</dbReference>
<dbReference type="GO" id="GO:0043565">
    <property type="term" value="F:sequence-specific DNA binding"/>
    <property type="evidence" value="ECO:0007669"/>
    <property type="project" value="InterPro"/>
</dbReference>
<dbReference type="AlphaFoldDB" id="A0A8J7RXJ5"/>